<dbReference type="Pfam" id="PF13561">
    <property type="entry name" value="adh_short_C2"/>
    <property type="match status" value="1"/>
</dbReference>
<comment type="similarity">
    <text evidence="1">Belongs to the short-chain dehydrogenases/reductases (SDR) family.</text>
</comment>
<dbReference type="PANTHER" id="PTHR48107">
    <property type="entry name" value="NADPH-DEPENDENT ALDEHYDE REDUCTASE-LIKE PROTEIN, CHLOROPLASTIC-RELATED"/>
    <property type="match status" value="1"/>
</dbReference>
<name>A0ABT1C2F2_9HYPH</name>
<dbReference type="PRINTS" id="PR00081">
    <property type="entry name" value="GDHRDH"/>
</dbReference>
<dbReference type="PANTHER" id="PTHR48107:SF7">
    <property type="entry name" value="RE15974P"/>
    <property type="match status" value="1"/>
</dbReference>
<dbReference type="Proteomes" id="UP001205906">
    <property type="component" value="Unassembled WGS sequence"/>
</dbReference>
<dbReference type="PRINTS" id="PR00080">
    <property type="entry name" value="SDRFAMILY"/>
</dbReference>
<reference evidence="4 5" key="1">
    <citation type="submission" date="2022-06" db="EMBL/GenBank/DDBJ databases">
        <title>Mesorhizobium sp. strain RP14 Genome sequencing and assembly.</title>
        <authorList>
            <person name="Kim I."/>
        </authorList>
    </citation>
    <scope>NUCLEOTIDE SEQUENCE [LARGE SCALE GENOMIC DNA]</scope>
    <source>
        <strain evidence="5">RP14(2022)</strain>
    </source>
</reference>
<evidence type="ECO:0000313" key="5">
    <source>
        <dbReference type="Proteomes" id="UP001205906"/>
    </source>
</evidence>
<evidence type="ECO:0000256" key="1">
    <source>
        <dbReference type="ARBA" id="ARBA00006484"/>
    </source>
</evidence>
<organism evidence="4 5">
    <name type="scientific">Mesorhizobium liriopis</name>
    <dbReference type="NCBI Taxonomy" id="2953882"/>
    <lineage>
        <taxon>Bacteria</taxon>
        <taxon>Pseudomonadati</taxon>
        <taxon>Pseudomonadota</taxon>
        <taxon>Alphaproteobacteria</taxon>
        <taxon>Hyphomicrobiales</taxon>
        <taxon>Phyllobacteriaceae</taxon>
        <taxon>Mesorhizobium</taxon>
    </lineage>
</organism>
<evidence type="ECO:0000313" key="4">
    <source>
        <dbReference type="EMBL" id="MCO6048823.1"/>
    </source>
</evidence>
<dbReference type="InterPro" id="IPR002347">
    <property type="entry name" value="SDR_fam"/>
</dbReference>
<dbReference type="EMBL" id="JAMXQS010000002">
    <property type="protein sequence ID" value="MCO6048823.1"/>
    <property type="molecule type" value="Genomic_DNA"/>
</dbReference>
<dbReference type="InterPro" id="IPR036291">
    <property type="entry name" value="NAD(P)-bd_dom_sf"/>
</dbReference>
<dbReference type="SMART" id="SM00822">
    <property type="entry name" value="PKS_KR"/>
    <property type="match status" value="1"/>
</dbReference>
<dbReference type="CDD" id="cd05362">
    <property type="entry name" value="THN_reductase-like_SDR_c"/>
    <property type="match status" value="1"/>
</dbReference>
<dbReference type="RefSeq" id="WP_252815998.1">
    <property type="nucleotide sequence ID" value="NZ_JAMXQS010000002.1"/>
</dbReference>
<keyword evidence="2" id="KW-0560">Oxidoreductase</keyword>
<evidence type="ECO:0000256" key="2">
    <source>
        <dbReference type="ARBA" id="ARBA00023002"/>
    </source>
</evidence>
<comment type="caution">
    <text evidence="4">The sequence shown here is derived from an EMBL/GenBank/DDBJ whole genome shotgun (WGS) entry which is preliminary data.</text>
</comment>
<feature type="domain" description="Ketoreductase" evidence="3">
    <location>
        <begin position="7"/>
        <end position="187"/>
    </location>
</feature>
<dbReference type="InterPro" id="IPR057326">
    <property type="entry name" value="KR_dom"/>
</dbReference>
<proteinExistence type="inferred from homology"/>
<dbReference type="SUPFAM" id="SSF51735">
    <property type="entry name" value="NAD(P)-binding Rossmann-fold domains"/>
    <property type="match status" value="1"/>
</dbReference>
<dbReference type="Gene3D" id="3.40.50.720">
    <property type="entry name" value="NAD(P)-binding Rossmann-like Domain"/>
    <property type="match status" value="1"/>
</dbReference>
<keyword evidence="5" id="KW-1185">Reference proteome</keyword>
<sequence length="246" mass="25177">MTNSKQRVAIVTGASKGIGAATALRLARDGFAVAVNYSRSAADADAVVRAIEAEGGRAIAAQADVADPQAVAALFSRTEGELGSVDVIVNNAGTMKLEPIAAVSDENFDRVVATNLKGVFNGMREAARRLNAGGRIISLSTSVVGTYGPNYGVYAATKAAVEALTHVLSKELGQKGITVNVVAPGPTATDLFTEGKSDELIARITGTIPLGRLGTPDEIANVIAFLAGPDGAWVNGQVIRTNGGMI</sequence>
<protein>
    <submittedName>
        <fullName evidence="4">SDR family oxidoreductase</fullName>
    </submittedName>
</protein>
<gene>
    <name evidence="4" type="ORF">NGM99_03355</name>
</gene>
<accession>A0ABT1C2F2</accession>
<evidence type="ECO:0000259" key="3">
    <source>
        <dbReference type="SMART" id="SM00822"/>
    </source>
</evidence>